<dbReference type="Pfam" id="PF03259">
    <property type="entry name" value="Robl_LC7"/>
    <property type="match status" value="1"/>
</dbReference>
<name>A0A6V8KF12_9ACTN</name>
<accession>A0A6V8KF12</accession>
<keyword evidence="3" id="KW-1185">Reference proteome</keyword>
<dbReference type="InterPro" id="IPR004942">
    <property type="entry name" value="Roadblock/LAMTOR2_dom"/>
</dbReference>
<dbReference type="PANTHER" id="PTHR36222:SF1">
    <property type="entry name" value="SERINE PROTEASE INHIBITOR RV3364C"/>
    <property type="match status" value="1"/>
</dbReference>
<proteinExistence type="predicted"/>
<dbReference type="AlphaFoldDB" id="A0A6V8KF12"/>
<dbReference type="SMART" id="SM00960">
    <property type="entry name" value="Robl_LC7"/>
    <property type="match status" value="1"/>
</dbReference>
<evidence type="ECO:0000313" key="3">
    <source>
        <dbReference type="Proteomes" id="UP000482800"/>
    </source>
</evidence>
<gene>
    <name evidence="2" type="ORF">Phou_062200</name>
</gene>
<sequence length="137" mass="13862">MTQQAITTPPRDWGYLLDGLCTVDGISHALAVAGDGLLIAANRDLPGGIVDQLAATASGLASLTTGASTLMNAGGVEHTVVEMAAGVVIVMAIGDGSQLTVLADKRADLGQVMYEMVSLINRAGAVLTPAPRPPLTP</sequence>
<dbReference type="SUPFAM" id="SSF103196">
    <property type="entry name" value="Roadblock/LC7 domain"/>
    <property type="match status" value="1"/>
</dbReference>
<evidence type="ECO:0000313" key="2">
    <source>
        <dbReference type="EMBL" id="GFJ82040.1"/>
    </source>
</evidence>
<reference evidence="2 3" key="1">
    <citation type="submission" date="2020-03" db="EMBL/GenBank/DDBJ databases">
        <title>Whole genome shotgun sequence of Phytohabitans houttuyneae NBRC 108639.</title>
        <authorList>
            <person name="Komaki H."/>
            <person name="Tamura T."/>
        </authorList>
    </citation>
    <scope>NUCLEOTIDE SEQUENCE [LARGE SCALE GENOMIC DNA]</scope>
    <source>
        <strain evidence="2 3">NBRC 108639</strain>
    </source>
</reference>
<dbReference type="Gene3D" id="3.30.450.30">
    <property type="entry name" value="Dynein light chain 2a, cytoplasmic"/>
    <property type="match status" value="1"/>
</dbReference>
<dbReference type="InterPro" id="IPR053141">
    <property type="entry name" value="Mycobact_SerProt_Inhib_Rv3364c"/>
</dbReference>
<dbReference type="EMBL" id="BLPF01000002">
    <property type="protein sequence ID" value="GFJ82040.1"/>
    <property type="molecule type" value="Genomic_DNA"/>
</dbReference>
<feature type="domain" description="Roadblock/LAMTOR2" evidence="1">
    <location>
        <begin position="14"/>
        <end position="103"/>
    </location>
</feature>
<organism evidence="2 3">
    <name type="scientific">Phytohabitans houttuyneae</name>
    <dbReference type="NCBI Taxonomy" id="1076126"/>
    <lineage>
        <taxon>Bacteria</taxon>
        <taxon>Bacillati</taxon>
        <taxon>Actinomycetota</taxon>
        <taxon>Actinomycetes</taxon>
        <taxon>Micromonosporales</taxon>
        <taxon>Micromonosporaceae</taxon>
    </lineage>
</organism>
<dbReference type="Proteomes" id="UP000482800">
    <property type="component" value="Unassembled WGS sequence"/>
</dbReference>
<evidence type="ECO:0000259" key="1">
    <source>
        <dbReference type="SMART" id="SM00960"/>
    </source>
</evidence>
<comment type="caution">
    <text evidence="2">The sequence shown here is derived from an EMBL/GenBank/DDBJ whole genome shotgun (WGS) entry which is preliminary data.</text>
</comment>
<protein>
    <submittedName>
        <fullName evidence="2">Dynein regulation protein LC7</fullName>
    </submittedName>
</protein>
<reference evidence="2 3" key="2">
    <citation type="submission" date="2020-03" db="EMBL/GenBank/DDBJ databases">
        <authorList>
            <person name="Ichikawa N."/>
            <person name="Kimura A."/>
            <person name="Kitahashi Y."/>
            <person name="Uohara A."/>
        </authorList>
    </citation>
    <scope>NUCLEOTIDE SEQUENCE [LARGE SCALE GENOMIC DNA]</scope>
    <source>
        <strain evidence="2 3">NBRC 108639</strain>
    </source>
</reference>
<dbReference type="PANTHER" id="PTHR36222">
    <property type="entry name" value="SERINE PROTEASE INHIBITOR RV3364C"/>
    <property type="match status" value="1"/>
</dbReference>
<dbReference type="RefSeq" id="WP_173062031.1">
    <property type="nucleotide sequence ID" value="NZ_BAABGO010000057.1"/>
</dbReference>